<dbReference type="PANTHER" id="PTHR45861:SF1">
    <property type="entry name" value="DNA POLYMERASE ALPHA CATALYTIC SUBUNIT"/>
    <property type="match status" value="1"/>
</dbReference>
<dbReference type="GO" id="GO:0006273">
    <property type="term" value="P:lagging strand elongation"/>
    <property type="evidence" value="ECO:0007669"/>
    <property type="project" value="TreeGrafter"/>
</dbReference>
<dbReference type="GO" id="GO:0003682">
    <property type="term" value="F:chromatin binding"/>
    <property type="evidence" value="ECO:0007669"/>
    <property type="project" value="TreeGrafter"/>
</dbReference>
<evidence type="ECO:0000313" key="3">
    <source>
        <dbReference type="Proteomes" id="UP000270094"/>
    </source>
</evidence>
<gene>
    <name evidence="2" type="ORF">SVUK_LOCUS3726</name>
</gene>
<dbReference type="EMBL" id="UYYB01009787">
    <property type="protein sequence ID" value="VDM68728.1"/>
    <property type="molecule type" value="Genomic_DNA"/>
</dbReference>
<dbReference type="InterPro" id="IPR038256">
    <property type="entry name" value="Pol_alpha_znc_sf"/>
</dbReference>
<accession>A0A3P7KLF2</accession>
<dbReference type="Pfam" id="PF08996">
    <property type="entry name" value="zf-DNA_Pol"/>
    <property type="match status" value="1"/>
</dbReference>
<dbReference type="GO" id="GO:0005658">
    <property type="term" value="C:alpha DNA polymerase:primase complex"/>
    <property type="evidence" value="ECO:0007669"/>
    <property type="project" value="TreeGrafter"/>
</dbReference>
<dbReference type="GO" id="GO:1902975">
    <property type="term" value="P:mitotic DNA replication initiation"/>
    <property type="evidence" value="ECO:0007669"/>
    <property type="project" value="TreeGrafter"/>
</dbReference>
<dbReference type="GO" id="GO:0003688">
    <property type="term" value="F:DNA replication origin binding"/>
    <property type="evidence" value="ECO:0007669"/>
    <property type="project" value="TreeGrafter"/>
</dbReference>
<protein>
    <recommendedName>
        <fullName evidence="1">Zinc finger DNA-directed DNA polymerase family B alpha domain-containing protein</fullName>
    </recommendedName>
</protein>
<organism evidence="2 3">
    <name type="scientific">Strongylus vulgaris</name>
    <name type="common">Blood worm</name>
    <dbReference type="NCBI Taxonomy" id="40348"/>
    <lineage>
        <taxon>Eukaryota</taxon>
        <taxon>Metazoa</taxon>
        <taxon>Ecdysozoa</taxon>
        <taxon>Nematoda</taxon>
        <taxon>Chromadorea</taxon>
        <taxon>Rhabditida</taxon>
        <taxon>Rhabditina</taxon>
        <taxon>Rhabditomorpha</taxon>
        <taxon>Strongyloidea</taxon>
        <taxon>Strongylidae</taxon>
        <taxon>Strongylus</taxon>
    </lineage>
</organism>
<dbReference type="AlphaFoldDB" id="A0A3P7KLF2"/>
<dbReference type="GO" id="GO:0006272">
    <property type="term" value="P:leading strand elongation"/>
    <property type="evidence" value="ECO:0007669"/>
    <property type="project" value="TreeGrafter"/>
</dbReference>
<reference evidence="2 3" key="1">
    <citation type="submission" date="2018-11" db="EMBL/GenBank/DDBJ databases">
        <authorList>
            <consortium name="Pathogen Informatics"/>
        </authorList>
    </citation>
    <scope>NUCLEOTIDE SEQUENCE [LARGE SCALE GENOMIC DNA]</scope>
</reference>
<keyword evidence="3" id="KW-1185">Reference proteome</keyword>
<dbReference type="Gene3D" id="1.10.3200.20">
    <property type="entry name" value="DNA Polymerase alpha, zinc finger"/>
    <property type="match status" value="1"/>
</dbReference>
<proteinExistence type="predicted"/>
<evidence type="ECO:0000259" key="1">
    <source>
        <dbReference type="Pfam" id="PF08996"/>
    </source>
</evidence>
<dbReference type="InterPro" id="IPR015088">
    <property type="entry name" value="Znf_DNA-dir_DNA_pol_B_alpha"/>
</dbReference>
<dbReference type="GO" id="GO:0003697">
    <property type="term" value="F:single-stranded DNA binding"/>
    <property type="evidence" value="ECO:0007669"/>
    <property type="project" value="TreeGrafter"/>
</dbReference>
<feature type="domain" description="Zinc finger DNA-directed DNA polymerase family B alpha" evidence="1">
    <location>
        <begin position="5"/>
        <end position="153"/>
    </location>
</feature>
<dbReference type="OrthoDB" id="6755010at2759"/>
<sequence>DATYKLSLEACEKCGADLSRYSTYICNRVEDALRNFVTKHLSSLFKCDDPVCEFRTRTHLMKWCREGLECPKCAGGVLRKEYSGKDLFDQQMFFKQIVDIQAAMQELRPEQKRSIQTKPGFTSLMALYNNLSALVARYLEKNTYSKVDLAFIFAPMMKIE</sequence>
<dbReference type="GO" id="GO:0003887">
    <property type="term" value="F:DNA-directed DNA polymerase activity"/>
    <property type="evidence" value="ECO:0007669"/>
    <property type="project" value="InterPro"/>
</dbReference>
<dbReference type="SUPFAM" id="SSF90234">
    <property type="entry name" value="Zinc finger domain of DNA polymerase-alpha"/>
    <property type="match status" value="1"/>
</dbReference>
<name>A0A3P7KLF2_STRVU</name>
<feature type="non-terminal residue" evidence="2">
    <location>
        <position position="1"/>
    </location>
</feature>
<evidence type="ECO:0000313" key="2">
    <source>
        <dbReference type="EMBL" id="VDM68728.1"/>
    </source>
</evidence>
<dbReference type="PANTHER" id="PTHR45861">
    <property type="entry name" value="DNA POLYMERASE ALPHA CATALYTIC SUBUNIT"/>
    <property type="match status" value="1"/>
</dbReference>
<dbReference type="Proteomes" id="UP000270094">
    <property type="component" value="Unassembled WGS sequence"/>
</dbReference>